<dbReference type="eggNOG" id="COG0761">
    <property type="taxonomic scope" value="Bacteria"/>
</dbReference>
<keyword evidence="1 5" id="KW-0004">4Fe-4S</keyword>
<feature type="binding site" evidence="5">
    <location>
        <position position="226"/>
    </location>
    <ligand>
        <name>dimethylallyl diphosphate</name>
        <dbReference type="ChEBI" id="CHEBI:57623"/>
    </ligand>
</feature>
<comment type="function">
    <text evidence="5">Catalyzes the conversion of 1-hydroxy-2-methyl-2-(E)-butenyl 4-diphosphate (HMBPP) into a mixture of isopentenyl diphosphate (IPP) and dimethylallyl diphosphate (DMAPP). Acts in the terminal step of the DOXP/MEP pathway for isoprenoid precursor biosynthesis.</text>
</comment>
<feature type="binding site" evidence="5">
    <location>
        <position position="168"/>
    </location>
    <ligand>
        <name>(2E)-4-hydroxy-3-methylbut-2-enyl diphosphate</name>
        <dbReference type="ChEBI" id="CHEBI:128753"/>
    </ligand>
</feature>
<evidence type="ECO:0000313" key="8">
    <source>
        <dbReference type="Proteomes" id="UP000000844"/>
    </source>
</evidence>
<dbReference type="EC" id="1.17.7.4" evidence="5"/>
<dbReference type="GO" id="GO:0051745">
    <property type="term" value="F:4-hydroxy-3-methylbut-2-enyl diphosphate reductase activity"/>
    <property type="evidence" value="ECO:0007669"/>
    <property type="project" value="UniProtKB-UniRule"/>
</dbReference>
<dbReference type="HOGENOM" id="CLU_570965_0_0_11"/>
<feature type="binding site" evidence="5">
    <location>
        <position position="46"/>
    </location>
    <ligand>
        <name>(2E)-4-hydroxy-3-methylbut-2-enyl diphosphate</name>
        <dbReference type="ChEBI" id="CHEBI:128753"/>
    </ligand>
</feature>
<evidence type="ECO:0000313" key="7">
    <source>
        <dbReference type="EMBL" id="ADD40476.1"/>
    </source>
</evidence>
<dbReference type="HAMAP" id="MF_00191">
    <property type="entry name" value="IspH"/>
    <property type="match status" value="1"/>
</dbReference>
<accession>D3Q7X1</accession>
<feature type="binding site" evidence="5">
    <location>
        <position position="129"/>
    </location>
    <ligand>
        <name>isopentenyl diphosphate</name>
        <dbReference type="ChEBI" id="CHEBI:128769"/>
    </ligand>
</feature>
<feature type="binding site" evidence="5">
    <location>
        <position position="228"/>
    </location>
    <ligand>
        <name>(2E)-4-hydroxy-3-methylbut-2-enyl diphosphate</name>
        <dbReference type="ChEBI" id="CHEBI:128753"/>
    </ligand>
</feature>
<feature type="compositionally biased region" description="Basic and acidic residues" evidence="6">
    <location>
        <begin position="437"/>
        <end position="458"/>
    </location>
</feature>
<dbReference type="GO" id="GO:0019288">
    <property type="term" value="P:isopentenyl diphosphate biosynthetic process, methylerythritol 4-phosphate pathway"/>
    <property type="evidence" value="ECO:0007669"/>
    <property type="project" value="UniProtKB-UniRule"/>
</dbReference>
<reference evidence="7 8" key="1">
    <citation type="journal article" date="2009" name="Stand. Genomic Sci.">
        <title>Complete genome sequence of Stackebrandtia nassauensis type strain (LLR-40K-21).</title>
        <authorList>
            <person name="Munk C."/>
            <person name="Lapidus A."/>
            <person name="Copeland A."/>
            <person name="Jando M."/>
            <person name="Mayilraj S."/>
            <person name="Glavina Del Rio T."/>
            <person name="Nolan M."/>
            <person name="Chen F."/>
            <person name="Lucas S."/>
            <person name="Tice H."/>
            <person name="Cheng J.F."/>
            <person name="Han C."/>
            <person name="Detter J.C."/>
            <person name="Bruce D."/>
            <person name="Goodwin L."/>
            <person name="Chain P."/>
            <person name="Pitluck S."/>
            <person name="Goker M."/>
            <person name="Ovchinikova G."/>
            <person name="Pati A."/>
            <person name="Ivanova N."/>
            <person name="Mavromatis K."/>
            <person name="Chen A."/>
            <person name="Palaniappan K."/>
            <person name="Land M."/>
            <person name="Hauser L."/>
            <person name="Chang Y.J."/>
            <person name="Jeffries C.D."/>
            <person name="Bristow J."/>
            <person name="Eisen J.A."/>
            <person name="Markowitz V."/>
            <person name="Hugenholtz P."/>
            <person name="Kyrpides N.C."/>
            <person name="Klenk H.P."/>
        </authorList>
    </citation>
    <scope>NUCLEOTIDE SEQUENCE [LARGE SCALE GENOMIC DNA]</scope>
    <source>
        <strain evidence="8">DSM 44728 / CIP 108903 / NRRL B-16338 / NBRC 102104 / LLR-40K-21</strain>
    </source>
</reference>
<comment type="similarity">
    <text evidence="5">Belongs to the IspH family.</text>
</comment>
<evidence type="ECO:0000256" key="1">
    <source>
        <dbReference type="ARBA" id="ARBA00022485"/>
    </source>
</evidence>
<dbReference type="UniPathway" id="UPA00059">
    <property type="reaction ID" value="UER00105"/>
</dbReference>
<dbReference type="Gene3D" id="3.40.50.11270">
    <property type="match status" value="1"/>
</dbReference>
<dbReference type="NCBIfam" id="TIGR00216">
    <property type="entry name" value="ispH_lytB"/>
    <property type="match status" value="1"/>
</dbReference>
<feature type="binding site" evidence="5">
    <location>
        <position position="79"/>
    </location>
    <ligand>
        <name>isopentenyl diphosphate</name>
        <dbReference type="ChEBI" id="CHEBI:128769"/>
    </ligand>
</feature>
<dbReference type="UniPathway" id="UPA00056">
    <property type="reaction ID" value="UER00097"/>
</dbReference>
<keyword evidence="5 7" id="KW-0560">Oxidoreductase</keyword>
<feature type="binding site" evidence="5">
    <location>
        <position position="226"/>
    </location>
    <ligand>
        <name>isopentenyl diphosphate</name>
        <dbReference type="ChEBI" id="CHEBI:128769"/>
    </ligand>
</feature>
<feature type="binding site" evidence="5">
    <location>
        <position position="228"/>
    </location>
    <ligand>
        <name>dimethylallyl diphosphate</name>
        <dbReference type="ChEBI" id="CHEBI:57623"/>
    </ligand>
</feature>
<comment type="pathway">
    <text evidence="5">Isoprenoid biosynthesis; dimethylallyl diphosphate biosynthesis; dimethylallyl diphosphate from (2E)-4-hydroxy-3-methylbutenyl diphosphate: step 1/1.</text>
</comment>
<keyword evidence="4 5" id="KW-0411">Iron-sulfur</keyword>
<feature type="binding site" evidence="5">
    <location>
        <position position="226"/>
    </location>
    <ligand>
        <name>(2E)-4-hydroxy-3-methylbut-2-enyl diphosphate</name>
        <dbReference type="ChEBI" id="CHEBI:128753"/>
    </ligand>
</feature>
<evidence type="ECO:0000256" key="4">
    <source>
        <dbReference type="ARBA" id="ARBA00023014"/>
    </source>
</evidence>
<feature type="binding site" evidence="5">
    <location>
        <position position="46"/>
    </location>
    <ligand>
        <name>isopentenyl diphosphate</name>
        <dbReference type="ChEBI" id="CHEBI:128769"/>
    </ligand>
</feature>
<organism evidence="7 8">
    <name type="scientific">Stackebrandtia nassauensis (strain DSM 44728 / CIP 108903 / NRRL B-16338 / NBRC 102104 / LLR-40K-21)</name>
    <dbReference type="NCBI Taxonomy" id="446470"/>
    <lineage>
        <taxon>Bacteria</taxon>
        <taxon>Bacillati</taxon>
        <taxon>Actinomycetota</taxon>
        <taxon>Actinomycetes</taxon>
        <taxon>Glycomycetales</taxon>
        <taxon>Glycomycetaceae</taxon>
        <taxon>Stackebrandtia</taxon>
    </lineage>
</organism>
<keyword evidence="5" id="KW-0414">Isoprene biosynthesis</keyword>
<name>D3Q7X1_STANL</name>
<keyword evidence="3 5" id="KW-0408">Iron</keyword>
<dbReference type="CDD" id="cd13944">
    <property type="entry name" value="lytB_ispH"/>
    <property type="match status" value="1"/>
</dbReference>
<dbReference type="EMBL" id="CP001778">
    <property type="protein sequence ID" value="ADD40476.1"/>
    <property type="molecule type" value="Genomic_DNA"/>
</dbReference>
<dbReference type="GO" id="GO:0051539">
    <property type="term" value="F:4 iron, 4 sulfur cluster binding"/>
    <property type="evidence" value="ECO:0007669"/>
    <property type="project" value="UniProtKB-UniRule"/>
</dbReference>
<evidence type="ECO:0000256" key="2">
    <source>
        <dbReference type="ARBA" id="ARBA00022723"/>
    </source>
</evidence>
<dbReference type="InterPro" id="IPR003451">
    <property type="entry name" value="LytB/IspH"/>
</dbReference>
<feature type="binding site" evidence="5">
    <location>
        <position position="129"/>
    </location>
    <ligand>
        <name>(2E)-4-hydroxy-3-methylbut-2-enyl diphosphate</name>
        <dbReference type="ChEBI" id="CHEBI:128753"/>
    </ligand>
</feature>
<dbReference type="NCBIfam" id="NF002190">
    <property type="entry name" value="PRK01045.1-4"/>
    <property type="match status" value="1"/>
</dbReference>
<dbReference type="Gene3D" id="3.40.1010.20">
    <property type="entry name" value="4-hydroxy-3-methylbut-2-enyl diphosphate reductase, catalytic domain"/>
    <property type="match status" value="2"/>
</dbReference>
<feature type="binding site" evidence="5">
    <location>
        <position position="46"/>
    </location>
    <ligand>
        <name>dimethylallyl diphosphate</name>
        <dbReference type="ChEBI" id="CHEBI:57623"/>
    </ligand>
</feature>
<sequence length="478" mass="50773">MTTEARTVVLASPRSFCAGVERAIEIVELALERFGAPIYVRKQIVHNTHVVARLEGEGAIFVDDLDAVPDGACVVFSAHGVAPSVRAEAESRGLDVIDATCPLVAKVHTEARRFAERGDTILLIGHSGHEEVEGTMGEAAGIRLVESLADVDSLTVEDPSKVAYLTQTTLSVDETAEIIAALRRRFPKLRGPGGDDICYATSNRQEAIVEVAREADLVLVVGSRNSSNSRRLTEVAATAGTPAHLIEDAGQIRTEWLTGARVIGLSAGASAPPHLVEAVIAHLRGFGPVTVTERHTVEENVTFSLPLVVRQPLGVLLAPFLERLRLGVDELADGGTGQQLRQERRRTGQVEGQLDDRGAVRAGFGDVVGAQPQPAGIACLPGEGLALLHLGDGPDPVALLGLDHLGGVADPQTVLMGGFHGRHGRRPLRPVLQVGDRPPDQVDRRLDGESDVVKHGDSSRSSVITIIRPQSLGRFSGI</sequence>
<evidence type="ECO:0000256" key="6">
    <source>
        <dbReference type="SAM" id="MobiDB-lite"/>
    </source>
</evidence>
<feature type="binding site" evidence="5">
    <location>
        <position position="228"/>
    </location>
    <ligand>
        <name>isopentenyl diphosphate</name>
        <dbReference type="ChEBI" id="CHEBI:128769"/>
    </ligand>
</feature>
<feature type="binding site" evidence="5">
    <location>
        <position position="227"/>
    </location>
    <ligand>
        <name>dimethylallyl diphosphate</name>
        <dbReference type="ChEBI" id="CHEBI:57623"/>
    </ligand>
</feature>
<evidence type="ECO:0000256" key="5">
    <source>
        <dbReference type="HAMAP-Rule" id="MF_00191"/>
    </source>
</evidence>
<feature type="binding site" evidence="5">
    <location>
        <position position="101"/>
    </location>
    <ligand>
        <name>[4Fe-4S] cluster</name>
        <dbReference type="ChEBI" id="CHEBI:49883"/>
    </ligand>
</feature>
<feature type="binding site" evidence="5">
    <location>
        <position position="79"/>
    </location>
    <ligand>
        <name>dimethylallyl diphosphate</name>
        <dbReference type="ChEBI" id="CHEBI:57623"/>
    </ligand>
</feature>
<feature type="binding site" evidence="5">
    <location>
        <position position="79"/>
    </location>
    <ligand>
        <name>(2E)-4-hydroxy-3-methylbut-2-enyl diphosphate</name>
        <dbReference type="ChEBI" id="CHEBI:128753"/>
    </ligand>
</feature>
<dbReference type="PANTHER" id="PTHR30426:SF0">
    <property type="entry name" value="4-HYDROXY-3-METHYLBUT-2-ENYL DIPHOSPHATE REDUCTASE"/>
    <property type="match status" value="1"/>
</dbReference>
<protein>
    <recommendedName>
        <fullName evidence="5">4-hydroxy-3-methylbut-2-enyl diphosphate reductase</fullName>
        <shortName evidence="5">HMBPP reductase</shortName>
        <ecNumber evidence="5">1.17.7.4</ecNumber>
    </recommendedName>
</protein>
<comment type="pathway">
    <text evidence="5">Isoprenoid biosynthesis; isopentenyl diphosphate biosynthesis via DXP pathway; isopentenyl diphosphate from 1-deoxy-D-xylulose 5-phosphate: step 6/6.</text>
</comment>
<dbReference type="STRING" id="446470.Snas_0764"/>
<comment type="catalytic activity">
    <reaction evidence="5">
        <text>isopentenyl diphosphate + 2 oxidized [2Fe-2S]-[ferredoxin] + H2O = (2E)-4-hydroxy-3-methylbut-2-enyl diphosphate + 2 reduced [2Fe-2S]-[ferredoxin] + 2 H(+)</text>
        <dbReference type="Rhea" id="RHEA:24488"/>
        <dbReference type="Rhea" id="RHEA-COMP:10000"/>
        <dbReference type="Rhea" id="RHEA-COMP:10001"/>
        <dbReference type="ChEBI" id="CHEBI:15377"/>
        <dbReference type="ChEBI" id="CHEBI:15378"/>
        <dbReference type="ChEBI" id="CHEBI:33737"/>
        <dbReference type="ChEBI" id="CHEBI:33738"/>
        <dbReference type="ChEBI" id="CHEBI:128753"/>
        <dbReference type="ChEBI" id="CHEBI:128769"/>
        <dbReference type="EC" id="1.17.7.4"/>
    </reaction>
</comment>
<feature type="binding site" evidence="5">
    <location>
        <position position="129"/>
    </location>
    <ligand>
        <name>dimethylallyl diphosphate</name>
        <dbReference type="ChEBI" id="CHEBI:57623"/>
    </ligand>
</feature>
<dbReference type="PANTHER" id="PTHR30426">
    <property type="entry name" value="4-HYDROXY-3-METHYLBUT-2-ENYL DIPHOSPHATE REDUCTASE"/>
    <property type="match status" value="1"/>
</dbReference>
<keyword evidence="8" id="KW-1185">Reference proteome</keyword>
<feature type="region of interest" description="Disordered" evidence="6">
    <location>
        <begin position="434"/>
        <end position="460"/>
    </location>
</feature>
<evidence type="ECO:0000256" key="3">
    <source>
        <dbReference type="ARBA" id="ARBA00023004"/>
    </source>
</evidence>
<dbReference type="GO" id="GO:0016114">
    <property type="term" value="P:terpenoid biosynthetic process"/>
    <property type="evidence" value="ECO:0007669"/>
    <property type="project" value="UniProtKB-UniRule"/>
</dbReference>
<feature type="binding site" evidence="5">
    <location>
        <position position="227"/>
    </location>
    <ligand>
        <name>isopentenyl diphosphate</name>
        <dbReference type="ChEBI" id="CHEBI:128769"/>
    </ligand>
</feature>
<feature type="binding site" evidence="5">
    <location>
        <position position="227"/>
    </location>
    <ligand>
        <name>(2E)-4-hydroxy-3-methylbut-2-enyl diphosphate</name>
        <dbReference type="ChEBI" id="CHEBI:128753"/>
    </ligand>
</feature>
<dbReference type="KEGG" id="sna:Snas_0764"/>
<feature type="binding site" evidence="5">
    <location>
        <position position="17"/>
    </location>
    <ligand>
        <name>[4Fe-4S] cluster</name>
        <dbReference type="ChEBI" id="CHEBI:49883"/>
    </ligand>
</feature>
<feature type="binding site" evidence="5">
    <location>
        <position position="198"/>
    </location>
    <ligand>
        <name>[4Fe-4S] cluster</name>
        <dbReference type="ChEBI" id="CHEBI:49883"/>
    </ligand>
</feature>
<dbReference type="AlphaFoldDB" id="D3Q7X1"/>
<feature type="active site" description="Proton donor" evidence="5">
    <location>
        <position position="131"/>
    </location>
</feature>
<feature type="binding site" evidence="5">
    <location>
        <position position="270"/>
    </location>
    <ligand>
        <name>(2E)-4-hydroxy-3-methylbut-2-enyl diphosphate</name>
        <dbReference type="ChEBI" id="CHEBI:128753"/>
    </ligand>
</feature>
<comment type="catalytic activity">
    <reaction evidence="5">
        <text>dimethylallyl diphosphate + 2 oxidized [2Fe-2S]-[ferredoxin] + H2O = (2E)-4-hydroxy-3-methylbut-2-enyl diphosphate + 2 reduced [2Fe-2S]-[ferredoxin] + 2 H(+)</text>
        <dbReference type="Rhea" id="RHEA:24825"/>
        <dbReference type="Rhea" id="RHEA-COMP:10000"/>
        <dbReference type="Rhea" id="RHEA-COMP:10001"/>
        <dbReference type="ChEBI" id="CHEBI:15377"/>
        <dbReference type="ChEBI" id="CHEBI:15378"/>
        <dbReference type="ChEBI" id="CHEBI:33737"/>
        <dbReference type="ChEBI" id="CHEBI:33738"/>
        <dbReference type="ChEBI" id="CHEBI:57623"/>
        <dbReference type="ChEBI" id="CHEBI:128753"/>
        <dbReference type="EC" id="1.17.7.4"/>
    </reaction>
</comment>
<proteinExistence type="inferred from homology"/>
<dbReference type="GO" id="GO:0046872">
    <property type="term" value="F:metal ion binding"/>
    <property type="evidence" value="ECO:0007669"/>
    <property type="project" value="UniProtKB-KW"/>
</dbReference>
<dbReference type="GO" id="GO:0050992">
    <property type="term" value="P:dimethylallyl diphosphate biosynthetic process"/>
    <property type="evidence" value="ECO:0007669"/>
    <property type="project" value="UniProtKB-UniRule"/>
</dbReference>
<feature type="binding site" evidence="5">
    <location>
        <position position="270"/>
    </location>
    <ligand>
        <name>isopentenyl diphosphate</name>
        <dbReference type="ChEBI" id="CHEBI:128769"/>
    </ligand>
</feature>
<feature type="binding site" evidence="5">
    <location>
        <position position="270"/>
    </location>
    <ligand>
        <name>dimethylallyl diphosphate</name>
        <dbReference type="ChEBI" id="CHEBI:57623"/>
    </ligand>
</feature>
<dbReference type="Pfam" id="PF02401">
    <property type="entry name" value="LYTB"/>
    <property type="match status" value="1"/>
</dbReference>
<dbReference type="NCBIfam" id="NF002188">
    <property type="entry name" value="PRK01045.1-2"/>
    <property type="match status" value="1"/>
</dbReference>
<gene>
    <name evidence="5" type="primary">ispH</name>
    <name evidence="7" type="ordered locus">Snas_0764</name>
</gene>
<dbReference type="Proteomes" id="UP000000844">
    <property type="component" value="Chromosome"/>
</dbReference>
<keyword evidence="2 5" id="KW-0479">Metal-binding</keyword>
<comment type="cofactor">
    <cofactor evidence="5">
        <name>[4Fe-4S] cluster</name>
        <dbReference type="ChEBI" id="CHEBI:49883"/>
    </cofactor>
    <text evidence="5">Binds 1 [4Fe-4S] cluster per subunit.</text>
</comment>